<keyword evidence="3" id="KW-0472">Membrane</keyword>
<keyword evidence="3" id="KW-0812">Transmembrane</keyword>
<feature type="region of interest" description="Disordered" evidence="2">
    <location>
        <begin position="1"/>
        <end position="28"/>
    </location>
</feature>
<reference evidence="4 5" key="1">
    <citation type="submission" date="2020-08" db="EMBL/GenBank/DDBJ databases">
        <title>Genomic Encyclopedia of Type Strains, Phase IV (KMG-IV): sequencing the most valuable type-strain genomes for metagenomic binning, comparative biology and taxonomic classification.</title>
        <authorList>
            <person name="Goeker M."/>
        </authorList>
    </citation>
    <scope>NUCLEOTIDE SEQUENCE [LARGE SCALE GENOMIC DNA]</scope>
    <source>
        <strain evidence="4 5">YC6886</strain>
    </source>
</reference>
<gene>
    <name evidence="4" type="ORF">HNR46_001107</name>
</gene>
<evidence type="ECO:0000313" key="4">
    <source>
        <dbReference type="EMBL" id="MBB5350873.1"/>
    </source>
</evidence>
<dbReference type="PANTHER" id="PTHR32309:SF31">
    <property type="entry name" value="CAPSULAR EXOPOLYSACCHARIDE FAMILY"/>
    <property type="match status" value="1"/>
</dbReference>
<feature type="compositionally biased region" description="Pro residues" evidence="2">
    <location>
        <begin position="18"/>
        <end position="28"/>
    </location>
</feature>
<feature type="coiled-coil region" evidence="1">
    <location>
        <begin position="191"/>
        <end position="218"/>
    </location>
</feature>
<keyword evidence="3" id="KW-1133">Transmembrane helix</keyword>
<dbReference type="Proteomes" id="UP000557717">
    <property type="component" value="Unassembled WGS sequence"/>
</dbReference>
<dbReference type="InterPro" id="IPR050445">
    <property type="entry name" value="Bact_polysacc_biosynth/exp"/>
</dbReference>
<proteinExistence type="predicted"/>
<dbReference type="EMBL" id="JACHFD010000004">
    <property type="protein sequence ID" value="MBB5350873.1"/>
    <property type="molecule type" value="Genomic_DNA"/>
</dbReference>
<feature type="transmembrane region" description="Helical" evidence="3">
    <location>
        <begin position="50"/>
        <end position="71"/>
    </location>
</feature>
<dbReference type="PANTHER" id="PTHR32309">
    <property type="entry name" value="TYROSINE-PROTEIN KINASE"/>
    <property type="match status" value="1"/>
</dbReference>
<evidence type="ECO:0000313" key="5">
    <source>
        <dbReference type="Proteomes" id="UP000557717"/>
    </source>
</evidence>
<organism evidence="4 5">
    <name type="scientific">Haloferula luteola</name>
    <dbReference type="NCBI Taxonomy" id="595692"/>
    <lineage>
        <taxon>Bacteria</taxon>
        <taxon>Pseudomonadati</taxon>
        <taxon>Verrucomicrobiota</taxon>
        <taxon>Verrucomicrobiia</taxon>
        <taxon>Verrucomicrobiales</taxon>
        <taxon>Verrucomicrobiaceae</taxon>
        <taxon>Haloferula</taxon>
    </lineage>
</organism>
<comment type="caution">
    <text evidence="4">The sequence shown here is derived from an EMBL/GenBank/DDBJ whole genome shotgun (WGS) entry which is preliminary data.</text>
</comment>
<name>A0A840V0M3_9BACT</name>
<evidence type="ECO:0000256" key="3">
    <source>
        <dbReference type="SAM" id="Phobius"/>
    </source>
</evidence>
<evidence type="ECO:0000256" key="2">
    <source>
        <dbReference type="SAM" id="MobiDB-lite"/>
    </source>
</evidence>
<sequence>MSPPGLQLPGADGTESAAPPPASATPPAPKFRFPIAVDPIRLLAGILNRWPWILVGMIVFGVIGAFVGKLITHQTFSLSVALIKRRVPQNVQTSEIGQSFRPADLNDSTLLATLLSGEPLDLALQKSGNNLSPSQISSHVEASQLDTTDIFYITYHSPIGVNDALRFTGIWATEICEYTKRLQQTEARGVLVLLAKEVAGLEKQIDETNQEILAFCQKNDFVGGESQVAAVLSQLSQIDLQLEDARTSEKALQAKLANLDEQIRHQSPLELRMREAREELANLRSTYTDENPLVQAKIESIRYLEGQLTDLGDGQNVPLDAFTGTSLGNQLYLDIVAARNDLIQATSRIQSLEALRAKTSQRLAEFPAIISNYDALRKKRDSRIQELTLMSNRRKEAEIFATGSPGYWQIFQPPDARKIIPSSRLKKPLLLGGAGSLAGAGFTMALCLLFTHRSTRRSALECCATTRAPLFYALPQGAGEAVSADYQDFWLANLSRALSRRGTLLIWTDAVDPATERDFWRSLGRAMKDDASEPIPVVDFTPDSLWSGQAAPEGLLWTSELSEGSVKLLRASGLPALPDRDILTELEGWLALIRGDKHSLRDYQETAHLATAYLPPCQGTLVILEPAKGLFRVLADKLSLLVTRQLS</sequence>
<dbReference type="RefSeq" id="WP_184016542.1">
    <property type="nucleotide sequence ID" value="NZ_JACHFD010000004.1"/>
</dbReference>
<evidence type="ECO:0000256" key="1">
    <source>
        <dbReference type="SAM" id="Coils"/>
    </source>
</evidence>
<accession>A0A840V0M3</accession>
<feature type="transmembrane region" description="Helical" evidence="3">
    <location>
        <begin position="429"/>
        <end position="450"/>
    </location>
</feature>
<keyword evidence="1" id="KW-0175">Coiled coil</keyword>
<dbReference type="AlphaFoldDB" id="A0A840V0M3"/>
<keyword evidence="5" id="KW-1185">Reference proteome</keyword>
<protein>
    <submittedName>
        <fullName evidence="4">Uncharacterized protein involved in exopolysaccharide biosynthesis</fullName>
    </submittedName>
</protein>